<keyword evidence="2" id="KW-1185">Reference proteome</keyword>
<dbReference type="EMBL" id="JAPWDQ010000002">
    <property type="protein sequence ID" value="KAJ5493473.1"/>
    <property type="molecule type" value="Genomic_DNA"/>
</dbReference>
<gene>
    <name evidence="1" type="ORF">N7539_002219</name>
</gene>
<accession>A0A9W9XI80</accession>
<name>A0A9W9XI80_9EURO</name>
<dbReference type="RefSeq" id="XP_056793853.1">
    <property type="nucleotide sequence ID" value="XM_056931822.1"/>
</dbReference>
<evidence type="ECO:0000313" key="1">
    <source>
        <dbReference type="EMBL" id="KAJ5493473.1"/>
    </source>
</evidence>
<proteinExistence type="predicted"/>
<dbReference type="Proteomes" id="UP001148312">
    <property type="component" value="Unassembled WGS sequence"/>
</dbReference>
<sequence>MLLVFSSAVRNDTVCGLKLREEGRRSLEAPPRKPLEKIWGMQECCDWSRVIKEEPPEKGTR</sequence>
<dbReference type="GeneID" id="81622071"/>
<protein>
    <submittedName>
        <fullName evidence="1">Uncharacterized protein</fullName>
    </submittedName>
</protein>
<reference evidence="1" key="1">
    <citation type="submission" date="2022-12" db="EMBL/GenBank/DDBJ databases">
        <authorList>
            <person name="Petersen C."/>
        </authorList>
    </citation>
    <scope>NUCLEOTIDE SEQUENCE</scope>
    <source>
        <strain evidence="1">IBT 30728</strain>
    </source>
</reference>
<reference evidence="1" key="2">
    <citation type="journal article" date="2023" name="IMA Fungus">
        <title>Comparative genomic study of the Penicillium genus elucidates a diverse pangenome and 15 lateral gene transfer events.</title>
        <authorList>
            <person name="Petersen C."/>
            <person name="Sorensen T."/>
            <person name="Nielsen M.R."/>
            <person name="Sondergaard T.E."/>
            <person name="Sorensen J.L."/>
            <person name="Fitzpatrick D.A."/>
            <person name="Frisvad J.C."/>
            <person name="Nielsen K.L."/>
        </authorList>
    </citation>
    <scope>NUCLEOTIDE SEQUENCE</scope>
    <source>
        <strain evidence="1">IBT 30728</strain>
    </source>
</reference>
<evidence type="ECO:0000313" key="2">
    <source>
        <dbReference type="Proteomes" id="UP001148312"/>
    </source>
</evidence>
<dbReference type="AlphaFoldDB" id="A0A9W9XI80"/>
<comment type="caution">
    <text evidence="1">The sequence shown here is derived from an EMBL/GenBank/DDBJ whole genome shotgun (WGS) entry which is preliminary data.</text>
</comment>
<organism evidence="1 2">
    <name type="scientific">Penicillium diatomitis</name>
    <dbReference type="NCBI Taxonomy" id="2819901"/>
    <lineage>
        <taxon>Eukaryota</taxon>
        <taxon>Fungi</taxon>
        <taxon>Dikarya</taxon>
        <taxon>Ascomycota</taxon>
        <taxon>Pezizomycotina</taxon>
        <taxon>Eurotiomycetes</taxon>
        <taxon>Eurotiomycetidae</taxon>
        <taxon>Eurotiales</taxon>
        <taxon>Aspergillaceae</taxon>
        <taxon>Penicillium</taxon>
    </lineage>
</organism>